<feature type="domain" description="DNA helicase Pif1-like 2B" evidence="1">
    <location>
        <begin position="63"/>
        <end position="95"/>
    </location>
</feature>
<reference evidence="2 3" key="1">
    <citation type="journal article" date="2019" name="Sci. Rep.">
        <title>A high-quality genome of Eragrostis curvula grass provides insights into Poaceae evolution and supports new strategies to enhance forage quality.</title>
        <authorList>
            <person name="Carballo J."/>
            <person name="Santos B.A.C.M."/>
            <person name="Zappacosta D."/>
            <person name="Garbus I."/>
            <person name="Selva J.P."/>
            <person name="Gallo C.A."/>
            <person name="Diaz A."/>
            <person name="Albertini E."/>
            <person name="Caccamo M."/>
            <person name="Echenique V."/>
        </authorList>
    </citation>
    <scope>NUCLEOTIDE SEQUENCE [LARGE SCALE GENOMIC DNA]</scope>
    <source>
        <strain evidence="3">cv. Victoria</strain>
        <tissue evidence="2">Leaf</tissue>
    </source>
</reference>
<dbReference type="Proteomes" id="UP000324897">
    <property type="component" value="Chromosome 4"/>
</dbReference>
<dbReference type="PANTHER" id="PTHR10492">
    <property type="match status" value="1"/>
</dbReference>
<accession>A0A5J9VSZ6</accession>
<dbReference type="InterPro" id="IPR049163">
    <property type="entry name" value="Pif1-like_2B_dom"/>
</dbReference>
<feature type="non-terminal residue" evidence="2">
    <location>
        <position position="1"/>
    </location>
</feature>
<protein>
    <recommendedName>
        <fullName evidence="1">DNA helicase Pif1-like 2B domain-containing protein</fullName>
    </recommendedName>
</protein>
<gene>
    <name evidence="2" type="ORF">EJB05_12019</name>
</gene>
<evidence type="ECO:0000313" key="2">
    <source>
        <dbReference type="EMBL" id="TVU38635.1"/>
    </source>
</evidence>
<dbReference type="Pfam" id="PF21530">
    <property type="entry name" value="Pif1_2B_dom"/>
    <property type="match status" value="1"/>
</dbReference>
<proteinExistence type="predicted"/>
<evidence type="ECO:0000259" key="1">
    <source>
        <dbReference type="Pfam" id="PF21530"/>
    </source>
</evidence>
<dbReference type="AlphaFoldDB" id="A0A5J9VSZ6"/>
<organism evidence="2 3">
    <name type="scientific">Eragrostis curvula</name>
    <name type="common">weeping love grass</name>
    <dbReference type="NCBI Taxonomy" id="38414"/>
    <lineage>
        <taxon>Eukaryota</taxon>
        <taxon>Viridiplantae</taxon>
        <taxon>Streptophyta</taxon>
        <taxon>Embryophyta</taxon>
        <taxon>Tracheophyta</taxon>
        <taxon>Spermatophyta</taxon>
        <taxon>Magnoliopsida</taxon>
        <taxon>Liliopsida</taxon>
        <taxon>Poales</taxon>
        <taxon>Poaceae</taxon>
        <taxon>PACMAD clade</taxon>
        <taxon>Chloridoideae</taxon>
        <taxon>Eragrostideae</taxon>
        <taxon>Eragrostidinae</taxon>
        <taxon>Eragrostis</taxon>
    </lineage>
</organism>
<sequence length="130" mass="14341">MHSTEESTVDEYVRIPDDIIIDYSQEDAINNLISNNVSSAAYMSEHAILSTKNDHINAKQPSSPHELNLKINCLLMLLRNLDPDNGLCNGTCLVVGDNAIGSEIVGSAHACERLGLRDHESSTDTLNWEY</sequence>
<evidence type="ECO:0000313" key="3">
    <source>
        <dbReference type="Proteomes" id="UP000324897"/>
    </source>
</evidence>
<dbReference type="EMBL" id="RWGY01000007">
    <property type="protein sequence ID" value="TVU38635.1"/>
    <property type="molecule type" value="Genomic_DNA"/>
</dbReference>
<dbReference type="PANTHER" id="PTHR10492:SF94">
    <property type="entry name" value="ATP-DEPENDENT DNA HELICASE"/>
    <property type="match status" value="1"/>
</dbReference>
<keyword evidence="3" id="KW-1185">Reference proteome</keyword>
<name>A0A5J9VSZ6_9POAL</name>
<dbReference type="Gramene" id="TVU38635">
    <property type="protein sequence ID" value="TVU38635"/>
    <property type="gene ID" value="EJB05_12019"/>
</dbReference>
<comment type="caution">
    <text evidence="2">The sequence shown here is derived from an EMBL/GenBank/DDBJ whole genome shotgun (WGS) entry which is preliminary data.</text>
</comment>